<protein>
    <submittedName>
        <fullName evidence="1">Uncharacterized protein</fullName>
    </submittedName>
</protein>
<name>A0ACC0I927_9ERIC</name>
<proteinExistence type="predicted"/>
<evidence type="ECO:0000313" key="2">
    <source>
        <dbReference type="Proteomes" id="UP001060215"/>
    </source>
</evidence>
<comment type="caution">
    <text evidence="1">The sequence shown here is derived from an EMBL/GenBank/DDBJ whole genome shotgun (WGS) entry which is preliminary data.</text>
</comment>
<organism evidence="1 2">
    <name type="scientific">Camellia lanceoleosa</name>
    <dbReference type="NCBI Taxonomy" id="1840588"/>
    <lineage>
        <taxon>Eukaryota</taxon>
        <taxon>Viridiplantae</taxon>
        <taxon>Streptophyta</taxon>
        <taxon>Embryophyta</taxon>
        <taxon>Tracheophyta</taxon>
        <taxon>Spermatophyta</taxon>
        <taxon>Magnoliopsida</taxon>
        <taxon>eudicotyledons</taxon>
        <taxon>Gunneridae</taxon>
        <taxon>Pentapetalae</taxon>
        <taxon>asterids</taxon>
        <taxon>Ericales</taxon>
        <taxon>Theaceae</taxon>
        <taxon>Camellia</taxon>
    </lineage>
</organism>
<sequence>MGLGFGSGGSSLRYPEEERFRWRKNRKRVVTLCLSLKPLIFLMVDDDDERERERERERDLFILLEHADGETCYHLLLVVCPICSIKVVGDIFDPSLSYEEREKRKRQAAERAVFLQDLLVSTLLDD</sequence>
<dbReference type="EMBL" id="CM045763">
    <property type="protein sequence ID" value="KAI8021818.1"/>
    <property type="molecule type" value="Genomic_DNA"/>
</dbReference>
<reference evidence="1 2" key="1">
    <citation type="journal article" date="2022" name="Plant J.">
        <title>Chromosome-level genome of Camellia lanceoleosa provides a valuable resource for understanding genome evolution and self-incompatibility.</title>
        <authorList>
            <person name="Gong W."/>
            <person name="Xiao S."/>
            <person name="Wang L."/>
            <person name="Liao Z."/>
            <person name="Chang Y."/>
            <person name="Mo W."/>
            <person name="Hu G."/>
            <person name="Li W."/>
            <person name="Zhao G."/>
            <person name="Zhu H."/>
            <person name="Hu X."/>
            <person name="Ji K."/>
            <person name="Xiang X."/>
            <person name="Song Q."/>
            <person name="Yuan D."/>
            <person name="Jin S."/>
            <person name="Zhang L."/>
        </authorList>
    </citation>
    <scope>NUCLEOTIDE SEQUENCE [LARGE SCALE GENOMIC DNA]</scope>
    <source>
        <strain evidence="1">SQ_2022a</strain>
    </source>
</reference>
<keyword evidence="2" id="KW-1185">Reference proteome</keyword>
<dbReference type="Proteomes" id="UP001060215">
    <property type="component" value="Chromosome 6"/>
</dbReference>
<accession>A0ACC0I927</accession>
<gene>
    <name evidence="1" type="ORF">LOK49_LG03G02507</name>
</gene>
<evidence type="ECO:0000313" key="1">
    <source>
        <dbReference type="EMBL" id="KAI8021818.1"/>
    </source>
</evidence>